<gene>
    <name evidence="2" type="ORF">ACJMK2_038580</name>
</gene>
<dbReference type="AlphaFoldDB" id="A0ABD3WA99"/>
<keyword evidence="3" id="KW-1185">Reference proteome</keyword>
<feature type="region of interest" description="Disordered" evidence="1">
    <location>
        <begin position="718"/>
        <end position="760"/>
    </location>
</feature>
<evidence type="ECO:0000313" key="3">
    <source>
        <dbReference type="Proteomes" id="UP001634394"/>
    </source>
</evidence>
<evidence type="ECO:0000256" key="1">
    <source>
        <dbReference type="SAM" id="MobiDB-lite"/>
    </source>
</evidence>
<feature type="compositionally biased region" description="Polar residues" evidence="1">
    <location>
        <begin position="730"/>
        <end position="757"/>
    </location>
</feature>
<protein>
    <submittedName>
        <fullName evidence="2">Uncharacterized protein</fullName>
    </submittedName>
</protein>
<name>A0ABD3WA99_SINWO</name>
<dbReference type="EMBL" id="JBJQND010000007">
    <property type="protein sequence ID" value="KAL3870525.1"/>
    <property type="molecule type" value="Genomic_DNA"/>
</dbReference>
<proteinExistence type="predicted"/>
<feature type="region of interest" description="Disordered" evidence="1">
    <location>
        <begin position="841"/>
        <end position="885"/>
    </location>
</feature>
<dbReference type="Proteomes" id="UP001634394">
    <property type="component" value="Unassembled WGS sequence"/>
</dbReference>
<feature type="compositionally biased region" description="Polar residues" evidence="1">
    <location>
        <begin position="866"/>
        <end position="877"/>
    </location>
</feature>
<organism evidence="2 3">
    <name type="scientific">Sinanodonta woodiana</name>
    <name type="common">Chinese pond mussel</name>
    <name type="synonym">Anodonta woodiana</name>
    <dbReference type="NCBI Taxonomy" id="1069815"/>
    <lineage>
        <taxon>Eukaryota</taxon>
        <taxon>Metazoa</taxon>
        <taxon>Spiralia</taxon>
        <taxon>Lophotrochozoa</taxon>
        <taxon>Mollusca</taxon>
        <taxon>Bivalvia</taxon>
        <taxon>Autobranchia</taxon>
        <taxon>Heteroconchia</taxon>
        <taxon>Palaeoheterodonta</taxon>
        <taxon>Unionida</taxon>
        <taxon>Unionoidea</taxon>
        <taxon>Unionidae</taxon>
        <taxon>Unioninae</taxon>
        <taxon>Sinanodonta</taxon>
    </lineage>
</organism>
<accession>A0ABD3WA99</accession>
<evidence type="ECO:0000313" key="2">
    <source>
        <dbReference type="EMBL" id="KAL3870526.1"/>
    </source>
</evidence>
<reference evidence="2 3" key="1">
    <citation type="submission" date="2024-11" db="EMBL/GenBank/DDBJ databases">
        <title>Chromosome-level genome assembly of the freshwater bivalve Anodonta woodiana.</title>
        <authorList>
            <person name="Chen X."/>
        </authorList>
    </citation>
    <scope>NUCLEOTIDE SEQUENCE [LARGE SCALE GENOMIC DNA]</scope>
    <source>
        <strain evidence="2">MN2024</strain>
        <tissue evidence="2">Gills</tissue>
    </source>
</reference>
<feature type="compositionally biased region" description="Basic residues" evidence="1">
    <location>
        <begin position="847"/>
        <end position="863"/>
    </location>
</feature>
<dbReference type="EMBL" id="JBJQND010000007">
    <property type="protein sequence ID" value="KAL3870526.1"/>
    <property type="molecule type" value="Genomic_DNA"/>
</dbReference>
<feature type="region of interest" description="Disordered" evidence="1">
    <location>
        <begin position="912"/>
        <end position="942"/>
    </location>
</feature>
<sequence length="1068" mass="122267">MSEGDLDSSIQDYMLFGSGAPPVSSTAKISDDNIEHVPQQDEISGHDPLCPKMVSSKCRCYQFERSVSDSGTYFSSHCISTHNKSKMQISPVEKVGSEVDTTSYENYGSTSLPEFRNNEAWNEDIILTKNRKFDVISEISKRQERQLMIDGDHSNETYTFNLRPRKYEHFGKTVDCSKAKEFNETKEFASNLSQNLFQKGMLTGPTMETIQGLERHSFNINSNLHPAPEIENELEPQTFDPYYTCWYELQNGDQLTINNDFETCVSLPSITDEVETKITPGDMKKPDEASNSSLGQDYSHCLNSLHVSYNNEERENNDPNTHLSSLNDGEISIPYNHVSTKVTDAASSMDVSSLNADSLCGDGLEQDLDSEASDKVSTHVITKDALMILKKGGTVEKLMNPDDKERINWYSLNKTDERYSLSESLFNTNNGWHSNKSAASDVSADNTQVKELSDNYEMSILNEDYVEHLSRHDKINRSSVNDIRNTGIESNQTPQYAEDPQHKFNANILGSQSVVPEQSVQSQDINYTYPQHVNEYTSEKYNLPSAPENEIQFQQGTNRLLVGDFERSMEDSFVIDAEVHRNGRSDESVLYELANEFRNVRVDAFNAHHSETDLAVNHSEHYDHDLFGGPVESRFHQTRGMAGMSSTVHHHSLENISMLPQNEKTQEIIPSAEVTLPVASSHHSINETSNLDSSGWENNISGQVTVPIQAISQSLSYESLHGDQERPTIYRQTSYSTPPSQERPTIYRQTSCSTPPSQERPMIYRQTSCSTPPSETNSFDEEQQRDLEYAMELQRQLNHEIFMEDEAFARHLDNSQRQTLSPPEYSSRRTEFFLPRVEEMINLNPQRRQHRQQHSNRHRRRRRSETSPNRDGQSNREPSPEGMISVHENISGHTHHSHETSQGSLQQRGGIAGANVADSGMPVDSDFQNVRHRSRRVSNRDRPHRFDQGLIERVERIPGQSAQIDPSAITPLTLNYQEERRRREERRRLLEARQWEHQNHYQHQNWRTGLDLLPNEDYPSLDVHPSFYDPDQVFEIEDGEQRTVCQYYARSIYFEKAPNDTKTYIRNA</sequence>
<comment type="caution">
    <text evidence="2">The sequence shown here is derived from an EMBL/GenBank/DDBJ whole genome shotgun (WGS) entry which is preliminary data.</text>
</comment>